<keyword evidence="2" id="KW-0378">Hydrolase</keyword>
<evidence type="ECO:0000256" key="2">
    <source>
        <dbReference type="ARBA" id="ARBA00022801"/>
    </source>
</evidence>
<dbReference type="InterPro" id="IPR014013">
    <property type="entry name" value="Helic_SF1/SF2_ATP-bd_DinG/Rad3"/>
</dbReference>
<dbReference type="Pfam" id="PF04851">
    <property type="entry name" value="ResIII"/>
    <property type="match status" value="1"/>
</dbReference>
<keyword evidence="1" id="KW-0547">Nucleotide-binding</keyword>
<dbReference type="GO" id="GO:0003677">
    <property type="term" value="F:DNA binding"/>
    <property type="evidence" value="ECO:0007669"/>
    <property type="project" value="InterPro"/>
</dbReference>
<reference evidence="5 6" key="1">
    <citation type="journal article" date="2010" name="PLoS ONE">
        <title>The genome sequence of the rumen methanogen Methanobrevibacter ruminantium reveals new possibilities for controlling ruminant methane emissions.</title>
        <authorList>
            <person name="Leahy S.C."/>
            <person name="Kelly W.J."/>
            <person name="Altermann E."/>
            <person name="Ronimus R.S."/>
            <person name="Yeoman C.J."/>
            <person name="Pacheco D.M."/>
            <person name="Li D."/>
            <person name="Kong Z."/>
            <person name="McTavish S."/>
            <person name="Sang C."/>
            <person name="Lambie S.C."/>
            <person name="Janssen P.H."/>
            <person name="Dey D."/>
            <person name="Attwood G.T."/>
        </authorList>
    </citation>
    <scope>NUCLEOTIDE SEQUENCE [LARGE SCALE GENOMIC DNA]</scope>
    <source>
        <strain evidence="6">ATCC 35063 / DSM 1093 / JCM 13430 / OCM 146 / M1</strain>
    </source>
</reference>
<evidence type="ECO:0000313" key="6">
    <source>
        <dbReference type="Proteomes" id="UP000008680"/>
    </source>
</evidence>
<keyword evidence="6" id="KW-1185">Reference proteome</keyword>
<dbReference type="InterPro" id="IPR006935">
    <property type="entry name" value="Helicase/UvrB_N"/>
</dbReference>
<evidence type="ECO:0000259" key="4">
    <source>
        <dbReference type="PROSITE" id="PS51193"/>
    </source>
</evidence>
<dbReference type="AlphaFoldDB" id="D3DYR5"/>
<protein>
    <submittedName>
        <fullName evidence="5">ATP-dependent DNA helicase</fullName>
    </submittedName>
</protein>
<dbReference type="GO" id="GO:0003678">
    <property type="term" value="F:DNA helicase activity"/>
    <property type="evidence" value="ECO:0007669"/>
    <property type="project" value="TreeGrafter"/>
</dbReference>
<dbReference type="Gene3D" id="3.40.50.300">
    <property type="entry name" value="P-loop containing nucleotide triphosphate hydrolases"/>
    <property type="match status" value="2"/>
</dbReference>
<dbReference type="GO" id="GO:0005524">
    <property type="term" value="F:ATP binding"/>
    <property type="evidence" value="ECO:0007669"/>
    <property type="project" value="UniProtKB-KW"/>
</dbReference>
<dbReference type="PANTHER" id="PTHR11472">
    <property type="entry name" value="DNA REPAIR DEAD HELICASE RAD3/XP-D SUBFAMILY MEMBER"/>
    <property type="match status" value="1"/>
</dbReference>
<dbReference type="PANTHER" id="PTHR11472:SF34">
    <property type="entry name" value="REGULATOR OF TELOMERE ELONGATION HELICASE 1"/>
    <property type="match status" value="1"/>
</dbReference>
<evidence type="ECO:0000313" key="5">
    <source>
        <dbReference type="EMBL" id="ADC45985.1"/>
    </source>
</evidence>
<keyword evidence="5" id="KW-0347">Helicase</keyword>
<sequence>MSNSIFCPDCGMLKENCVCGRYKANRDKVKYTKGTRSNPQYKKRKTFNYSNKKRAENMKNTSSNKSKGLFQYEEPKGLYQYEDLEPVKVEEEDDFGSSKVYDIAEHDLPKEIIDGLKEDYPEIPDSIIENFPFERPREGQLDIIADIEEAISKGFKYIILEAGTGTGKSAVATTLARMYESAYILTMTKQLQRQYADEFDFPLVKGRGNFDCIKDGFEVTCDMGACKTAPKNSKFFCPYGISKNPTLTGDLAFQDSYGGDIFFQTNDHCHYWQQKANAINSPITLMNYDYAILELNYVKHFGKRTLLILDEAHNIEDKLMKTMEINLYNRQLEKDIKKVISPQTLKTREMGEWIMEIDAIQGHYADIDIKDLPTNKADRIRSTSARLKDLKNKLETEPGNWVIDSNENGVSFKPLKVNHYANDYLFKHGDVVIFLSATILSAKMFSKWLGLNPHEVYHIKVDSPFSVEKRPIELNLAGKMSKNRVKQSAPKSIEILNKILKRHEGDKGLIHTHSYKCQQYIINNLYNSRLIAHGSNNRERVLKYFEEDDNPLVLVSPSMSEGVDLPYDKCRFQVIYKIPFPYLGDPQINMRRKKDQRWYAYKTVMTLMQAYGRGMRAEDDSCVTYILDSDIQMLLKSPLYRSLIPEFFKEAIIVNDDRII</sequence>
<dbReference type="InterPro" id="IPR006555">
    <property type="entry name" value="ATP-dep_Helicase_C"/>
</dbReference>
<dbReference type="RefSeq" id="WP_012954941.1">
    <property type="nucleotide sequence ID" value="NC_013790.1"/>
</dbReference>
<dbReference type="PATRIC" id="fig|634498.28.peg.137"/>
<dbReference type="STRING" id="634498.mru_0133"/>
<dbReference type="SMART" id="SM00487">
    <property type="entry name" value="DEXDc"/>
    <property type="match status" value="1"/>
</dbReference>
<dbReference type="GeneID" id="8769751"/>
<dbReference type="InterPro" id="IPR027417">
    <property type="entry name" value="P-loop_NTPase"/>
</dbReference>
<dbReference type="GO" id="GO:0006139">
    <property type="term" value="P:nucleobase-containing compound metabolic process"/>
    <property type="evidence" value="ECO:0007669"/>
    <property type="project" value="InterPro"/>
</dbReference>
<dbReference type="SUPFAM" id="SSF52540">
    <property type="entry name" value="P-loop containing nucleoside triphosphate hydrolases"/>
    <property type="match status" value="1"/>
</dbReference>
<name>D3DYR5_METRM</name>
<dbReference type="EMBL" id="CP001719">
    <property type="protein sequence ID" value="ADC45985.1"/>
    <property type="molecule type" value="Genomic_DNA"/>
</dbReference>
<dbReference type="InterPro" id="IPR014001">
    <property type="entry name" value="Helicase_ATP-bd"/>
</dbReference>
<dbReference type="HOGENOM" id="CLU_033880_0_0_2"/>
<feature type="domain" description="Helicase ATP-binding" evidence="4">
    <location>
        <begin position="126"/>
        <end position="361"/>
    </location>
</feature>
<dbReference type="KEGG" id="mru:mru_0133"/>
<organism evidence="5 6">
    <name type="scientific">Methanobrevibacter ruminantium (strain ATCC 35063 / DSM 1093 / JCM 13430 / OCM 146 / M1)</name>
    <name type="common">Methanobacterium ruminantium</name>
    <dbReference type="NCBI Taxonomy" id="634498"/>
    <lineage>
        <taxon>Archaea</taxon>
        <taxon>Methanobacteriati</taxon>
        <taxon>Methanobacteriota</taxon>
        <taxon>Methanomada group</taxon>
        <taxon>Methanobacteria</taxon>
        <taxon>Methanobacteriales</taxon>
        <taxon>Methanobacteriaceae</taxon>
        <taxon>Methanobrevibacter</taxon>
    </lineage>
</organism>
<evidence type="ECO:0000256" key="3">
    <source>
        <dbReference type="ARBA" id="ARBA00022840"/>
    </source>
</evidence>
<dbReference type="InterPro" id="IPR045028">
    <property type="entry name" value="DinG/Rad3-like"/>
</dbReference>
<dbReference type="GO" id="GO:0016818">
    <property type="term" value="F:hydrolase activity, acting on acid anhydrides, in phosphorus-containing anhydrides"/>
    <property type="evidence" value="ECO:0007669"/>
    <property type="project" value="InterPro"/>
</dbReference>
<dbReference type="Proteomes" id="UP000008680">
    <property type="component" value="Chromosome"/>
</dbReference>
<dbReference type="PROSITE" id="PS51193">
    <property type="entry name" value="HELICASE_ATP_BIND_2"/>
    <property type="match status" value="1"/>
</dbReference>
<dbReference type="eggNOG" id="arCOG00770">
    <property type="taxonomic scope" value="Archaea"/>
</dbReference>
<evidence type="ECO:0000256" key="1">
    <source>
        <dbReference type="ARBA" id="ARBA00022741"/>
    </source>
</evidence>
<dbReference type="SMART" id="SM00491">
    <property type="entry name" value="HELICc2"/>
    <property type="match status" value="1"/>
</dbReference>
<keyword evidence="3" id="KW-0067">ATP-binding</keyword>
<dbReference type="Pfam" id="PF13307">
    <property type="entry name" value="Helicase_C_2"/>
    <property type="match status" value="1"/>
</dbReference>
<accession>D3DYR5</accession>
<proteinExistence type="predicted"/>
<gene>
    <name evidence="5" type="ordered locus">mru_0133</name>
</gene>